<dbReference type="GO" id="GO:0055085">
    <property type="term" value="P:transmembrane transport"/>
    <property type="evidence" value="ECO:0007669"/>
    <property type="project" value="InterPro"/>
</dbReference>
<dbReference type="PANTHER" id="PTHR11814">
    <property type="entry name" value="SULFATE TRANSPORTER"/>
    <property type="match status" value="1"/>
</dbReference>
<sequence length="571" mass="58403">MLASVTTEEPGPRPATKPKLGRPTPRDAVSGFVTGLFSIPEGMAYASIGGFAAPLGLYSGIVPTIVGSVFARTVLMVTTLTSAIALSSQSVMASAGLKPGDLGALATLAVLVGLVMLILGLLKLGSVMSFVSTAVMTGFTTGIALQIITGVLKDATGYSPQSSNTLGKVVDSFAHIGSWDPLTTAVAAGTVAVWALARTVKRLESLATLVALVVATVVAVAANFDIERVSDIAAITRTLPPFSLPDLSAIPDLATGAIAIALVALAQSAGIGAAVPNPDGTRPDASKDFTAQGLANIAGGFFSALPTGGSLSRTGVGTSAGARTRWSGIFAGIWLLVLVLAVGPVAGIIPMAVIGGLLLVIGGELVWGRRADIALVVRTSWLSALAMLVTFLATTALPLQDAIFLGAGLSILLYAVEVSKRARIVQLVPDDDGGWRLEDAPATLPSGRTTVLHVVGSGFFAEVGRLEEEWPDTNGARDAAVVLSVRGATGIPSSTLLKALERVARQLRDQGNVLVLAGVSGPTRELLARSGLVDVLGDAVVAESSVVLGAVREAYDLAERRRTERPERSAT</sequence>
<name>A0A413RQ88_9CELL</name>
<feature type="transmembrane region" description="Helical" evidence="6">
    <location>
        <begin position="328"/>
        <end position="361"/>
    </location>
</feature>
<dbReference type="PROSITE" id="PS50801">
    <property type="entry name" value="STAS"/>
    <property type="match status" value="1"/>
</dbReference>
<feature type="transmembrane region" description="Helical" evidence="6">
    <location>
        <begin position="42"/>
        <end position="62"/>
    </location>
</feature>
<dbReference type="AlphaFoldDB" id="A0A413RQ88"/>
<accession>A0A413RQ88</accession>
<reference evidence="8 9" key="1">
    <citation type="submission" date="2018-08" db="EMBL/GenBank/DDBJ databases">
        <title>Cellulomonas rhizosphaerae sp. nov., a novel actinomycete isolated from soil.</title>
        <authorList>
            <person name="Tian Y."/>
        </authorList>
    </citation>
    <scope>NUCLEOTIDE SEQUENCE [LARGE SCALE GENOMIC DNA]</scope>
    <source>
        <strain evidence="8 9">NEAU-TCZ24</strain>
    </source>
</reference>
<dbReference type="EMBL" id="QWKP01000112">
    <property type="protein sequence ID" value="RHA44152.1"/>
    <property type="molecule type" value="Genomic_DNA"/>
</dbReference>
<dbReference type="CDD" id="cd07042">
    <property type="entry name" value="STAS_SulP_like_sulfate_transporter"/>
    <property type="match status" value="1"/>
</dbReference>
<comment type="subcellular location">
    <subcellularLocation>
        <location evidence="1">Membrane</location>
        <topology evidence="1">Multi-pass membrane protein</topology>
    </subcellularLocation>
</comment>
<evidence type="ECO:0000259" key="7">
    <source>
        <dbReference type="PROSITE" id="PS50801"/>
    </source>
</evidence>
<keyword evidence="3 6" id="KW-1133">Transmembrane helix</keyword>
<organism evidence="8 9">
    <name type="scientific">Cellulomonas rhizosphaerae</name>
    <dbReference type="NCBI Taxonomy" id="2293719"/>
    <lineage>
        <taxon>Bacteria</taxon>
        <taxon>Bacillati</taxon>
        <taxon>Actinomycetota</taxon>
        <taxon>Actinomycetes</taxon>
        <taxon>Micrococcales</taxon>
        <taxon>Cellulomonadaceae</taxon>
        <taxon>Cellulomonas</taxon>
    </lineage>
</organism>
<dbReference type="Proteomes" id="UP000283374">
    <property type="component" value="Unassembled WGS sequence"/>
</dbReference>
<feature type="transmembrane region" description="Helical" evidence="6">
    <location>
        <begin position="172"/>
        <end position="194"/>
    </location>
</feature>
<evidence type="ECO:0000313" key="8">
    <source>
        <dbReference type="EMBL" id="RHA44152.1"/>
    </source>
</evidence>
<keyword evidence="2 6" id="KW-0812">Transmembrane</keyword>
<protein>
    <submittedName>
        <fullName evidence="8">SulP family inorganic anion transporter</fullName>
    </submittedName>
</protein>
<evidence type="ECO:0000256" key="1">
    <source>
        <dbReference type="ARBA" id="ARBA00004141"/>
    </source>
</evidence>
<keyword evidence="9" id="KW-1185">Reference proteome</keyword>
<dbReference type="InterPro" id="IPR036513">
    <property type="entry name" value="STAS_dom_sf"/>
</dbReference>
<evidence type="ECO:0000256" key="6">
    <source>
        <dbReference type="SAM" id="Phobius"/>
    </source>
</evidence>
<evidence type="ECO:0000256" key="3">
    <source>
        <dbReference type="ARBA" id="ARBA00022989"/>
    </source>
</evidence>
<dbReference type="OrthoDB" id="9771198at2"/>
<proteinExistence type="predicted"/>
<feature type="transmembrane region" description="Helical" evidence="6">
    <location>
        <begin position="129"/>
        <end position="152"/>
    </location>
</feature>
<evidence type="ECO:0000313" key="9">
    <source>
        <dbReference type="Proteomes" id="UP000283374"/>
    </source>
</evidence>
<dbReference type="SUPFAM" id="SSF52091">
    <property type="entry name" value="SpoIIaa-like"/>
    <property type="match status" value="1"/>
</dbReference>
<dbReference type="InterPro" id="IPR011547">
    <property type="entry name" value="SLC26A/SulP_dom"/>
</dbReference>
<feature type="transmembrane region" description="Helical" evidence="6">
    <location>
        <begin position="102"/>
        <end position="122"/>
    </location>
</feature>
<feature type="transmembrane region" description="Helical" evidence="6">
    <location>
        <begin position="373"/>
        <end position="393"/>
    </location>
</feature>
<feature type="transmembrane region" description="Helical" evidence="6">
    <location>
        <begin position="206"/>
        <end position="224"/>
    </location>
</feature>
<evidence type="ECO:0000256" key="5">
    <source>
        <dbReference type="SAM" id="MobiDB-lite"/>
    </source>
</evidence>
<gene>
    <name evidence="8" type="ORF">D1825_02750</name>
</gene>
<comment type="caution">
    <text evidence="8">The sequence shown here is derived from an EMBL/GenBank/DDBJ whole genome shotgun (WGS) entry which is preliminary data.</text>
</comment>
<dbReference type="GO" id="GO:0016020">
    <property type="term" value="C:membrane"/>
    <property type="evidence" value="ECO:0007669"/>
    <property type="project" value="UniProtKB-SubCell"/>
</dbReference>
<feature type="transmembrane region" description="Helical" evidence="6">
    <location>
        <begin position="253"/>
        <end position="277"/>
    </location>
</feature>
<dbReference type="Pfam" id="PF01740">
    <property type="entry name" value="STAS"/>
    <property type="match status" value="1"/>
</dbReference>
<feature type="region of interest" description="Disordered" evidence="5">
    <location>
        <begin position="1"/>
        <end position="26"/>
    </location>
</feature>
<feature type="domain" description="STAS" evidence="7">
    <location>
        <begin position="493"/>
        <end position="558"/>
    </location>
</feature>
<evidence type="ECO:0000256" key="4">
    <source>
        <dbReference type="ARBA" id="ARBA00023136"/>
    </source>
</evidence>
<dbReference type="InterPro" id="IPR001902">
    <property type="entry name" value="SLC26A/SulP_fam"/>
</dbReference>
<dbReference type="Pfam" id="PF00916">
    <property type="entry name" value="Sulfate_transp"/>
    <property type="match status" value="1"/>
</dbReference>
<keyword evidence="4 6" id="KW-0472">Membrane</keyword>
<feature type="transmembrane region" description="Helical" evidence="6">
    <location>
        <begin position="74"/>
        <end position="96"/>
    </location>
</feature>
<dbReference type="InterPro" id="IPR002645">
    <property type="entry name" value="STAS_dom"/>
</dbReference>
<evidence type="ECO:0000256" key="2">
    <source>
        <dbReference type="ARBA" id="ARBA00022692"/>
    </source>
</evidence>
<dbReference type="Gene3D" id="3.30.750.24">
    <property type="entry name" value="STAS domain"/>
    <property type="match status" value="1"/>
</dbReference>